<protein>
    <recommendedName>
        <fullName evidence="8">RRM domain-containing protein</fullName>
    </recommendedName>
</protein>
<keyword evidence="2" id="KW-0507">mRNA processing</keyword>
<evidence type="ECO:0000256" key="5">
    <source>
        <dbReference type="ARBA" id="ARBA00023242"/>
    </source>
</evidence>
<name>A0AAV4QP94_9ARAC</name>
<dbReference type="Proteomes" id="UP001054837">
    <property type="component" value="Unassembled WGS sequence"/>
</dbReference>
<dbReference type="InterPro" id="IPR050374">
    <property type="entry name" value="RRT5_SRSF_SR"/>
</dbReference>
<dbReference type="CDD" id="cd00590">
    <property type="entry name" value="RRM_SF"/>
    <property type="match status" value="2"/>
</dbReference>
<evidence type="ECO:0000259" key="8">
    <source>
        <dbReference type="PROSITE" id="PS50102"/>
    </source>
</evidence>
<keyword evidence="5" id="KW-0539">Nucleus</keyword>
<dbReference type="Pfam" id="PF00076">
    <property type="entry name" value="RRM_1"/>
    <property type="match status" value="2"/>
</dbReference>
<dbReference type="GO" id="GO:0003729">
    <property type="term" value="F:mRNA binding"/>
    <property type="evidence" value="ECO:0007669"/>
    <property type="project" value="TreeGrafter"/>
</dbReference>
<feature type="domain" description="RRM" evidence="8">
    <location>
        <begin position="272"/>
        <end position="350"/>
    </location>
</feature>
<reference evidence="9 10" key="1">
    <citation type="submission" date="2021-06" db="EMBL/GenBank/DDBJ databases">
        <title>Caerostris darwini draft genome.</title>
        <authorList>
            <person name="Kono N."/>
            <person name="Arakawa K."/>
        </authorList>
    </citation>
    <scope>NUCLEOTIDE SEQUENCE [LARGE SCALE GENOMIC DNA]</scope>
</reference>
<dbReference type="InterPro" id="IPR035979">
    <property type="entry name" value="RBD_domain_sf"/>
</dbReference>
<keyword evidence="3" id="KW-0677">Repeat</keyword>
<evidence type="ECO:0000256" key="3">
    <source>
        <dbReference type="ARBA" id="ARBA00022737"/>
    </source>
</evidence>
<dbReference type="InterPro" id="IPR012677">
    <property type="entry name" value="Nucleotide-bd_a/b_plait_sf"/>
</dbReference>
<dbReference type="SUPFAM" id="SSF54928">
    <property type="entry name" value="RNA-binding domain, RBD"/>
    <property type="match status" value="1"/>
</dbReference>
<dbReference type="PANTHER" id="PTHR23003:SF62">
    <property type="entry name" value="SERINE_ARGININE (SR)-TYPE SHUTTLING MRNA BINDING PROTEIN NPL3"/>
    <property type="match status" value="1"/>
</dbReference>
<feature type="compositionally biased region" description="Polar residues" evidence="7">
    <location>
        <begin position="182"/>
        <end position="192"/>
    </location>
</feature>
<evidence type="ECO:0000256" key="4">
    <source>
        <dbReference type="ARBA" id="ARBA00022884"/>
    </source>
</evidence>
<evidence type="ECO:0000256" key="2">
    <source>
        <dbReference type="ARBA" id="ARBA00022664"/>
    </source>
</evidence>
<dbReference type="GO" id="GO:0005634">
    <property type="term" value="C:nucleus"/>
    <property type="evidence" value="ECO:0007669"/>
    <property type="project" value="UniProtKB-SubCell"/>
</dbReference>
<evidence type="ECO:0000313" key="10">
    <source>
        <dbReference type="Proteomes" id="UP001054837"/>
    </source>
</evidence>
<proteinExistence type="predicted"/>
<evidence type="ECO:0000256" key="1">
    <source>
        <dbReference type="ARBA" id="ARBA00004123"/>
    </source>
</evidence>
<dbReference type="PROSITE" id="PS50102">
    <property type="entry name" value="RRM"/>
    <property type="match status" value="2"/>
</dbReference>
<keyword evidence="4 6" id="KW-0694">RNA-binding</keyword>
<feature type="region of interest" description="Disordered" evidence="7">
    <location>
        <begin position="152"/>
        <end position="192"/>
    </location>
</feature>
<dbReference type="GO" id="GO:0006397">
    <property type="term" value="P:mRNA processing"/>
    <property type="evidence" value="ECO:0007669"/>
    <property type="project" value="UniProtKB-KW"/>
</dbReference>
<comment type="caution">
    <text evidence="9">The sequence shown here is derived from an EMBL/GenBank/DDBJ whole genome shotgun (WGS) entry which is preliminary data.</text>
</comment>
<dbReference type="PANTHER" id="PTHR23003">
    <property type="entry name" value="RNA RECOGNITION MOTIF RRM DOMAIN CONTAINING PROTEIN"/>
    <property type="match status" value="1"/>
</dbReference>
<gene>
    <name evidence="9" type="primary">AVEN_225813_1</name>
    <name evidence="9" type="ORF">CDAR_584881</name>
</gene>
<dbReference type="EMBL" id="BPLQ01004915">
    <property type="protein sequence ID" value="GIY11518.1"/>
    <property type="molecule type" value="Genomic_DNA"/>
</dbReference>
<organism evidence="9 10">
    <name type="scientific">Caerostris darwini</name>
    <dbReference type="NCBI Taxonomy" id="1538125"/>
    <lineage>
        <taxon>Eukaryota</taxon>
        <taxon>Metazoa</taxon>
        <taxon>Ecdysozoa</taxon>
        <taxon>Arthropoda</taxon>
        <taxon>Chelicerata</taxon>
        <taxon>Arachnida</taxon>
        <taxon>Araneae</taxon>
        <taxon>Araneomorphae</taxon>
        <taxon>Entelegynae</taxon>
        <taxon>Araneoidea</taxon>
        <taxon>Araneidae</taxon>
        <taxon>Caerostris</taxon>
    </lineage>
</organism>
<evidence type="ECO:0000256" key="7">
    <source>
        <dbReference type="SAM" id="MobiDB-lite"/>
    </source>
</evidence>
<sequence length="367" mass="42098">MSCDIYVGNFPISLNKEVILDLFQDFSDIEMIGFFKNPRKCYSFFKCVNQDQVIDVVTTMHNIDFCGRNLVVRAKNFKLQKEIEEAVLKNDIEGLKNKSKCMPYSANRNSQNHVTVDNFSCKKSSVYQPKTSKQNRSASDVFNFQNSHADEYHKYSQSNEIPDKQNDYSNPKCLNAYGGIDQNDNQNIKPQETFGNPCYKSINDRFSSYTSFSKKNDSFNCSESLRDAVRPNLSEEKPQVRTRNTSICFQETDDFSDTSSSKDFKAFKDDLNFVSVINFPLGLEKRDLYELFTDFNPVKIFMVCNKPRVDRKPTEAIVCFMSEQDATDAILTLDNTIYNGRVILVADVVDTSIVSELLSFGKLKNKK</sequence>
<feature type="domain" description="RRM" evidence="8">
    <location>
        <begin position="3"/>
        <end position="77"/>
    </location>
</feature>
<evidence type="ECO:0000256" key="6">
    <source>
        <dbReference type="PROSITE-ProRule" id="PRU00176"/>
    </source>
</evidence>
<dbReference type="InterPro" id="IPR000504">
    <property type="entry name" value="RRM_dom"/>
</dbReference>
<dbReference type="SMART" id="SM00360">
    <property type="entry name" value="RRM"/>
    <property type="match status" value="2"/>
</dbReference>
<comment type="subcellular location">
    <subcellularLocation>
        <location evidence="1">Nucleus</location>
    </subcellularLocation>
</comment>
<keyword evidence="10" id="KW-1185">Reference proteome</keyword>
<dbReference type="GO" id="GO:0005737">
    <property type="term" value="C:cytoplasm"/>
    <property type="evidence" value="ECO:0007669"/>
    <property type="project" value="TreeGrafter"/>
</dbReference>
<accession>A0AAV4QP94</accession>
<evidence type="ECO:0000313" key="9">
    <source>
        <dbReference type="EMBL" id="GIY11518.1"/>
    </source>
</evidence>
<dbReference type="AlphaFoldDB" id="A0AAV4QP94"/>
<dbReference type="Gene3D" id="3.30.70.330">
    <property type="match status" value="2"/>
</dbReference>